<evidence type="ECO:0000313" key="1">
    <source>
        <dbReference type="EMBL" id="AMJ78335.1"/>
    </source>
</evidence>
<evidence type="ECO:0000313" key="2">
    <source>
        <dbReference type="Proteomes" id="UP000061468"/>
    </source>
</evidence>
<dbReference type="Proteomes" id="UP000061468">
    <property type="component" value="Chromosome"/>
</dbReference>
<reference evidence="1 2" key="1">
    <citation type="submission" date="2015-12" db="EMBL/GenBank/DDBJ databases">
        <title>Intraspecies pangenome expansion in the marine bacterium Alteromonas.</title>
        <authorList>
            <person name="Lopez-Perez M."/>
            <person name="Rodriguez-Valera F."/>
        </authorList>
    </citation>
    <scope>NUCLEOTIDE SEQUENCE [LARGE SCALE GENOMIC DNA]</scope>
    <source>
        <strain evidence="1 2">UM8</strain>
    </source>
</reference>
<proteinExistence type="predicted"/>
<dbReference type="RefSeq" id="WP_015066970.1">
    <property type="nucleotide sequence ID" value="NZ_CP013928.1"/>
</dbReference>
<dbReference type="EMBL" id="CP013928">
    <property type="protein sequence ID" value="AMJ78335.1"/>
    <property type="molecule type" value="Genomic_DNA"/>
</dbReference>
<organism evidence="1 2">
    <name type="scientific">Alteromonas mediterranea</name>
    <dbReference type="NCBI Taxonomy" id="314275"/>
    <lineage>
        <taxon>Bacteria</taxon>
        <taxon>Pseudomonadati</taxon>
        <taxon>Pseudomonadota</taxon>
        <taxon>Gammaproteobacteria</taxon>
        <taxon>Alteromonadales</taxon>
        <taxon>Alteromonadaceae</taxon>
        <taxon>Alteromonas/Salinimonas group</taxon>
        <taxon>Alteromonas</taxon>
    </lineage>
</organism>
<accession>A0AAC8XJ62</accession>
<protein>
    <submittedName>
        <fullName evidence="1">Uncharacterized protein</fullName>
    </submittedName>
</protein>
<gene>
    <name evidence="1" type="ORF">AV942_08545</name>
</gene>
<name>A0AAC8XJ62_9ALTE</name>
<dbReference type="AlphaFoldDB" id="A0AAC8XJ62"/>
<sequence length="128" mass="14291">MRTIYEIRLANARKLASKYKNQAEFANAINKPATQVSRFMGKNPTKNIGDEIASDIEVALGLESGYLDIRHYDFSLDDINSAIAVSSPRTSAILSQVNHLVDEGIELSEQEESIIKSILDSVKKRHKE</sequence>